<feature type="domain" description="Tyr recombinase" evidence="3">
    <location>
        <begin position="101"/>
        <end position="294"/>
    </location>
</feature>
<keyword evidence="2" id="KW-0233">DNA recombination</keyword>
<gene>
    <name evidence="4" type="ORF">D7223_31245</name>
</gene>
<dbReference type="InterPro" id="IPR002104">
    <property type="entry name" value="Integrase_catalytic"/>
</dbReference>
<dbReference type="AlphaFoldDB" id="A0A3A9YSH7"/>
<keyword evidence="5" id="KW-1185">Reference proteome</keyword>
<dbReference type="GO" id="GO:0015074">
    <property type="term" value="P:DNA integration"/>
    <property type="evidence" value="ECO:0007669"/>
    <property type="project" value="InterPro"/>
</dbReference>
<name>A0A3A9YSH7_9ACTN</name>
<proteinExistence type="predicted"/>
<dbReference type="Gene3D" id="1.10.443.10">
    <property type="entry name" value="Intergrase catalytic core"/>
    <property type="match status" value="1"/>
</dbReference>
<comment type="caution">
    <text evidence="4">The sequence shown here is derived from an EMBL/GenBank/DDBJ whole genome shotgun (WGS) entry which is preliminary data.</text>
</comment>
<dbReference type="RefSeq" id="WP_120733111.1">
    <property type="nucleotide sequence ID" value="NZ_RBAK01000022.1"/>
</dbReference>
<dbReference type="SUPFAM" id="SSF56349">
    <property type="entry name" value="DNA breaking-rejoining enzymes"/>
    <property type="match status" value="1"/>
</dbReference>
<dbReference type="PANTHER" id="PTHR30349:SF91">
    <property type="entry name" value="INTA PROTEIN"/>
    <property type="match status" value="1"/>
</dbReference>
<dbReference type="GO" id="GO:0006310">
    <property type="term" value="P:DNA recombination"/>
    <property type="evidence" value="ECO:0007669"/>
    <property type="project" value="UniProtKB-KW"/>
</dbReference>
<sequence>MERYLIPQLGFHRLSKLRVKTVQRAMDVICGQVVRGGRLISAGSVSRIRAVLRSALPEARRRGIVGHNPARNLRLPNGARPHVVVWDDEREAVWRETGVRPRVSVWDLNNLARFLEAVRDDPLFVLWWLVALRGPRRGEMAGLRWEDISLAAGELTIREQVIVIGAREHIGPPKLAAGVRTLALDEATVTLLWELWHEQRRRRGGGGPKGRVFVHANGRPVSPDWLTRRFAKLVKHLALPPVGLHDLRHAAAGLASAAGVDLKMIQHDMGHASPVTTAETYIYVFKKVAKEAVRASAALLLSHAKVRMSLEGASRA</sequence>
<protein>
    <submittedName>
        <fullName evidence="4">Site-specific integrase</fullName>
    </submittedName>
</protein>
<dbReference type="CDD" id="cd01189">
    <property type="entry name" value="INT_ICEBs1_C_like"/>
    <property type="match status" value="1"/>
</dbReference>
<dbReference type="PROSITE" id="PS51898">
    <property type="entry name" value="TYR_RECOMBINASE"/>
    <property type="match status" value="1"/>
</dbReference>
<dbReference type="Pfam" id="PF00589">
    <property type="entry name" value="Phage_integrase"/>
    <property type="match status" value="1"/>
</dbReference>
<dbReference type="InterPro" id="IPR011010">
    <property type="entry name" value="DNA_brk_join_enz"/>
</dbReference>
<dbReference type="InterPro" id="IPR010998">
    <property type="entry name" value="Integrase_recombinase_N"/>
</dbReference>
<dbReference type="GO" id="GO:0003677">
    <property type="term" value="F:DNA binding"/>
    <property type="evidence" value="ECO:0007669"/>
    <property type="project" value="UniProtKB-KW"/>
</dbReference>
<dbReference type="PANTHER" id="PTHR30349">
    <property type="entry name" value="PHAGE INTEGRASE-RELATED"/>
    <property type="match status" value="1"/>
</dbReference>
<evidence type="ECO:0000256" key="1">
    <source>
        <dbReference type="ARBA" id="ARBA00023125"/>
    </source>
</evidence>
<evidence type="ECO:0000313" key="5">
    <source>
        <dbReference type="Proteomes" id="UP000281726"/>
    </source>
</evidence>
<keyword evidence="1" id="KW-0238">DNA-binding</keyword>
<dbReference type="OrthoDB" id="9805859at2"/>
<accession>A0A3A9YSH7</accession>
<dbReference type="InterPro" id="IPR050090">
    <property type="entry name" value="Tyrosine_recombinase_XerCD"/>
</dbReference>
<dbReference type="Proteomes" id="UP000281726">
    <property type="component" value="Unassembled WGS sequence"/>
</dbReference>
<reference evidence="4 5" key="1">
    <citation type="journal article" date="2004" name="Syst. Appl. Microbiol.">
        <title>Cryptoendolithic actinomycetes from antarctic sandstone rock samples: Micromonospora endolithica sp. nov. and two isolates related to Micromonospora coerulea Jensen 1932.</title>
        <authorList>
            <person name="Hirsch P."/>
            <person name="Mevs U."/>
            <person name="Kroppenstedt R.M."/>
            <person name="Schumann P."/>
            <person name="Stackebrandt E."/>
        </authorList>
    </citation>
    <scope>NUCLEOTIDE SEQUENCE [LARGE SCALE GENOMIC DNA]</scope>
    <source>
        <strain evidence="4 5">JCM 12677</strain>
    </source>
</reference>
<dbReference type="Gene3D" id="1.10.150.130">
    <property type="match status" value="1"/>
</dbReference>
<evidence type="ECO:0000256" key="2">
    <source>
        <dbReference type="ARBA" id="ARBA00023172"/>
    </source>
</evidence>
<evidence type="ECO:0000259" key="3">
    <source>
        <dbReference type="PROSITE" id="PS51898"/>
    </source>
</evidence>
<dbReference type="InterPro" id="IPR013762">
    <property type="entry name" value="Integrase-like_cat_sf"/>
</dbReference>
<organism evidence="4 5">
    <name type="scientific">Micromonospora endolithica</name>
    <dbReference type="NCBI Taxonomy" id="230091"/>
    <lineage>
        <taxon>Bacteria</taxon>
        <taxon>Bacillati</taxon>
        <taxon>Actinomycetota</taxon>
        <taxon>Actinomycetes</taxon>
        <taxon>Micromonosporales</taxon>
        <taxon>Micromonosporaceae</taxon>
        <taxon>Micromonospora</taxon>
    </lineage>
</organism>
<evidence type="ECO:0000313" key="4">
    <source>
        <dbReference type="EMBL" id="RKN38226.1"/>
    </source>
</evidence>
<dbReference type="EMBL" id="RBAK01000022">
    <property type="protein sequence ID" value="RKN38226.1"/>
    <property type="molecule type" value="Genomic_DNA"/>
</dbReference>